<feature type="domain" description="Rap1a immunity protein" evidence="2">
    <location>
        <begin position="33"/>
        <end position="120"/>
    </location>
</feature>
<proteinExistence type="predicted"/>
<sequence>MKTLLALTAAASLLTLGTTAHAQRVSKVSGRMLGSMCTNARSAPLCDAYLAGVTDSEVWSKKYDEHANDGNAPVAFCVPDSETTAHLRESVVSWLHRHDDALTQSAGKGVYRALHEAYPCHGATEDKK</sequence>
<protein>
    <recommendedName>
        <fullName evidence="2">Rap1a immunity protein domain-containing protein</fullName>
    </recommendedName>
</protein>
<keyword evidence="1" id="KW-0732">Signal</keyword>
<dbReference type="Proteomes" id="UP001062443">
    <property type="component" value="Unassembled WGS sequence"/>
</dbReference>
<dbReference type="EMBL" id="BAQB01000022">
    <property type="protein sequence ID" value="GBR47615.1"/>
    <property type="molecule type" value="Genomic_DNA"/>
</dbReference>
<feature type="chain" id="PRO_5046259626" description="Rap1a immunity protein domain-containing protein" evidence="1">
    <location>
        <begin position="23"/>
        <end position="128"/>
    </location>
</feature>
<dbReference type="InterPro" id="IPR041238">
    <property type="entry name" value="Rap1a"/>
</dbReference>
<dbReference type="Gene3D" id="1.10.890.40">
    <property type="match status" value="1"/>
</dbReference>
<name>A0ABQ0QK65_9PROT</name>
<evidence type="ECO:0000313" key="4">
    <source>
        <dbReference type="Proteomes" id="UP001062443"/>
    </source>
</evidence>
<keyword evidence="4" id="KW-1185">Reference proteome</keyword>
<evidence type="ECO:0000259" key="2">
    <source>
        <dbReference type="Pfam" id="PF18602"/>
    </source>
</evidence>
<evidence type="ECO:0000256" key="1">
    <source>
        <dbReference type="SAM" id="SignalP"/>
    </source>
</evidence>
<dbReference type="Pfam" id="PF18602">
    <property type="entry name" value="Rap1a"/>
    <property type="match status" value="1"/>
</dbReference>
<reference evidence="3" key="1">
    <citation type="submission" date="2013-04" db="EMBL/GenBank/DDBJ databases">
        <title>The genome sequencing project of 58 acetic acid bacteria.</title>
        <authorList>
            <person name="Okamoto-Kainuma A."/>
            <person name="Ishikawa M."/>
            <person name="Umino S."/>
            <person name="Koizumi Y."/>
            <person name="Shiwa Y."/>
            <person name="Yoshikawa H."/>
            <person name="Matsutani M."/>
            <person name="Matsushita K."/>
        </authorList>
    </citation>
    <scope>NUCLEOTIDE SEQUENCE</scope>
    <source>
        <strain evidence="3">NBRC 106556</strain>
    </source>
</reference>
<organism evidence="3 4">
    <name type="scientific">Neokomagataea tanensis NBRC 106556</name>
    <dbReference type="NCBI Taxonomy" id="1223519"/>
    <lineage>
        <taxon>Bacteria</taxon>
        <taxon>Pseudomonadati</taxon>
        <taxon>Pseudomonadota</taxon>
        <taxon>Alphaproteobacteria</taxon>
        <taxon>Acetobacterales</taxon>
        <taxon>Acetobacteraceae</taxon>
        <taxon>Neokomagataea</taxon>
    </lineage>
</organism>
<feature type="signal peptide" evidence="1">
    <location>
        <begin position="1"/>
        <end position="22"/>
    </location>
</feature>
<gene>
    <name evidence="3" type="ORF">AA106556_1512</name>
</gene>
<dbReference type="RefSeq" id="WP_068172083.1">
    <property type="nucleotide sequence ID" value="NZ_BAQB01000022.1"/>
</dbReference>
<evidence type="ECO:0000313" key="3">
    <source>
        <dbReference type="EMBL" id="GBR47615.1"/>
    </source>
</evidence>
<accession>A0ABQ0QK65</accession>
<comment type="caution">
    <text evidence="3">The sequence shown here is derived from an EMBL/GenBank/DDBJ whole genome shotgun (WGS) entry which is preliminary data.</text>
</comment>